<evidence type="ECO:0000256" key="2">
    <source>
        <dbReference type="ARBA" id="ARBA00007263"/>
    </source>
</evidence>
<dbReference type="GO" id="GO:0009922">
    <property type="term" value="F:fatty acid elongase activity"/>
    <property type="evidence" value="ECO:0007669"/>
    <property type="project" value="UniProtKB-EC"/>
</dbReference>
<name>A0A376B6Y8_9ASCO</name>
<sequence>MECIKKITSILLAQLPPQYVPTIDHFFFNIDLWTNFDYYITLFTNGKFIPSEFSFIPNETPISTLKEVSTYILTYYIIIFGCRYILQNYVPLKLKGVSQIHNLLLTSISLTLLVLFVEQLIPLIYRHGLYFAICDAQAWSQPMVTLYYLNYLTKFVEFTDTLLLVLKHKKLTFLHTYHHGATALLCYTQLIGETSISWVPITLNLSVHVIMYWYYFLASRGIRVWWKEWVTRFQIIQFLLDIGFIYFATYQKIVHTFAPQIPHCGDCVGSTGATIAGCCIISSYLFLFIAFYIDVYLRRGTKKSRIVKRARGGVAAKVNEYVLIDVANAATPSPSPAPSFRNRKSNGHKNGSHRKQRVHGSLN</sequence>
<dbReference type="VEuPathDB" id="FungiDB:SCODWIG_02173"/>
<feature type="transmembrane region" description="Helical" evidence="12">
    <location>
        <begin position="68"/>
        <end position="86"/>
    </location>
</feature>
<keyword evidence="7 12" id="KW-1133">Transmembrane helix</keyword>
<evidence type="ECO:0000256" key="9">
    <source>
        <dbReference type="ARBA" id="ARBA00023136"/>
    </source>
</evidence>
<protein>
    <recommendedName>
        <fullName evidence="12">Elongation of fatty acids protein</fullName>
        <ecNumber evidence="12">2.3.1.-</ecNumber>
    </recommendedName>
</protein>
<evidence type="ECO:0000256" key="12">
    <source>
        <dbReference type="RuleBase" id="RU361115"/>
    </source>
</evidence>
<comment type="similarity">
    <text evidence="2 12">Belongs to the ELO family.</text>
</comment>
<dbReference type="GO" id="GO:0034625">
    <property type="term" value="P:fatty acid elongation, monounsaturated fatty acid"/>
    <property type="evidence" value="ECO:0007669"/>
    <property type="project" value="TreeGrafter"/>
</dbReference>
<feature type="region of interest" description="Disordered" evidence="13">
    <location>
        <begin position="332"/>
        <end position="363"/>
    </location>
</feature>
<dbReference type="PROSITE" id="PS01188">
    <property type="entry name" value="ELO"/>
    <property type="match status" value="1"/>
</dbReference>
<evidence type="ECO:0000256" key="13">
    <source>
        <dbReference type="SAM" id="MobiDB-lite"/>
    </source>
</evidence>
<evidence type="ECO:0000256" key="1">
    <source>
        <dbReference type="ARBA" id="ARBA00004141"/>
    </source>
</evidence>
<comment type="catalytic activity">
    <reaction evidence="12">
        <text>an acyl-CoA + malonyl-CoA + H(+) = a 3-oxoacyl-CoA + CO2 + CoA</text>
        <dbReference type="Rhea" id="RHEA:50252"/>
        <dbReference type="ChEBI" id="CHEBI:15378"/>
        <dbReference type="ChEBI" id="CHEBI:16526"/>
        <dbReference type="ChEBI" id="CHEBI:57287"/>
        <dbReference type="ChEBI" id="CHEBI:57384"/>
        <dbReference type="ChEBI" id="CHEBI:58342"/>
        <dbReference type="ChEBI" id="CHEBI:90726"/>
    </reaction>
    <physiologicalReaction direction="left-to-right" evidence="12">
        <dbReference type="Rhea" id="RHEA:50253"/>
    </physiologicalReaction>
</comment>
<feature type="compositionally biased region" description="Basic residues" evidence="13">
    <location>
        <begin position="341"/>
        <end position="363"/>
    </location>
</feature>
<evidence type="ECO:0000313" key="14">
    <source>
        <dbReference type="EMBL" id="SSD60412.1"/>
    </source>
</evidence>
<evidence type="ECO:0000256" key="7">
    <source>
        <dbReference type="ARBA" id="ARBA00022989"/>
    </source>
</evidence>
<comment type="subcellular location">
    <subcellularLocation>
        <location evidence="1">Membrane</location>
        <topology evidence="1">Multi-pass membrane protein</topology>
    </subcellularLocation>
</comment>
<dbReference type="GO" id="GO:0042761">
    <property type="term" value="P:very long-chain fatty acid biosynthetic process"/>
    <property type="evidence" value="ECO:0007669"/>
    <property type="project" value="TreeGrafter"/>
</dbReference>
<dbReference type="Proteomes" id="UP000262825">
    <property type="component" value="Unassembled WGS sequence"/>
</dbReference>
<dbReference type="PANTHER" id="PTHR11157">
    <property type="entry name" value="FATTY ACID ACYL TRANSFERASE-RELATED"/>
    <property type="match status" value="1"/>
</dbReference>
<evidence type="ECO:0000256" key="3">
    <source>
        <dbReference type="ARBA" id="ARBA00022516"/>
    </source>
</evidence>
<keyword evidence="3 12" id="KW-0444">Lipid biosynthesis</keyword>
<dbReference type="InterPro" id="IPR030457">
    <property type="entry name" value="ELO_CS"/>
</dbReference>
<dbReference type="InterPro" id="IPR002076">
    <property type="entry name" value="ELO_fam"/>
</dbReference>
<keyword evidence="10 12" id="KW-0275">Fatty acid biosynthesis</keyword>
<evidence type="ECO:0000256" key="8">
    <source>
        <dbReference type="ARBA" id="ARBA00023098"/>
    </source>
</evidence>
<accession>A0A376B6Y8</accession>
<evidence type="ECO:0000256" key="6">
    <source>
        <dbReference type="ARBA" id="ARBA00022832"/>
    </source>
</evidence>
<dbReference type="GO" id="GO:0019367">
    <property type="term" value="P:fatty acid elongation, saturated fatty acid"/>
    <property type="evidence" value="ECO:0007669"/>
    <property type="project" value="TreeGrafter"/>
</dbReference>
<dbReference type="PANTHER" id="PTHR11157:SF134">
    <property type="entry name" value="ELONGATION OF FATTY ACIDS PROTEIN 1-RELATED"/>
    <property type="match status" value="1"/>
</dbReference>
<keyword evidence="8 12" id="KW-0443">Lipid metabolism</keyword>
<dbReference type="GO" id="GO:0034626">
    <property type="term" value="P:fatty acid elongation, polyunsaturated fatty acid"/>
    <property type="evidence" value="ECO:0007669"/>
    <property type="project" value="TreeGrafter"/>
</dbReference>
<evidence type="ECO:0000256" key="5">
    <source>
        <dbReference type="ARBA" id="ARBA00022692"/>
    </source>
</evidence>
<feature type="transmembrane region" description="Helical" evidence="12">
    <location>
        <begin position="268"/>
        <end position="293"/>
    </location>
</feature>
<evidence type="ECO:0000256" key="4">
    <source>
        <dbReference type="ARBA" id="ARBA00022679"/>
    </source>
</evidence>
<keyword evidence="4 12" id="KW-0808">Transferase</keyword>
<dbReference type="GO" id="GO:0005789">
    <property type="term" value="C:endoplasmic reticulum membrane"/>
    <property type="evidence" value="ECO:0007669"/>
    <property type="project" value="TreeGrafter"/>
</dbReference>
<dbReference type="GO" id="GO:0030148">
    <property type="term" value="P:sphingolipid biosynthetic process"/>
    <property type="evidence" value="ECO:0007669"/>
    <property type="project" value="TreeGrafter"/>
</dbReference>
<reference evidence="15" key="1">
    <citation type="submission" date="2018-06" db="EMBL/GenBank/DDBJ databases">
        <authorList>
            <person name="Guldener U."/>
        </authorList>
    </citation>
    <scope>NUCLEOTIDE SEQUENCE [LARGE SCALE GENOMIC DNA]</scope>
    <source>
        <strain evidence="15">UTAD17</strain>
    </source>
</reference>
<organism evidence="14 15">
    <name type="scientific">Saccharomycodes ludwigii</name>
    <dbReference type="NCBI Taxonomy" id="36035"/>
    <lineage>
        <taxon>Eukaryota</taxon>
        <taxon>Fungi</taxon>
        <taxon>Dikarya</taxon>
        <taxon>Ascomycota</taxon>
        <taxon>Saccharomycotina</taxon>
        <taxon>Saccharomycetes</taxon>
        <taxon>Saccharomycodales</taxon>
        <taxon>Saccharomycodaceae</taxon>
        <taxon>Saccharomycodes</taxon>
    </lineage>
</organism>
<dbReference type="EMBL" id="UFAJ01000347">
    <property type="protein sequence ID" value="SSD60412.1"/>
    <property type="molecule type" value="Genomic_DNA"/>
</dbReference>
<feature type="transmembrane region" description="Helical" evidence="12">
    <location>
        <begin position="98"/>
        <end position="117"/>
    </location>
</feature>
<dbReference type="EC" id="2.3.1.-" evidence="12"/>
<dbReference type="OrthoDB" id="434092at2759"/>
<feature type="transmembrane region" description="Helical" evidence="12">
    <location>
        <begin position="197"/>
        <end position="217"/>
    </location>
</feature>
<evidence type="ECO:0000256" key="10">
    <source>
        <dbReference type="ARBA" id="ARBA00023160"/>
    </source>
</evidence>
<keyword evidence="15" id="KW-1185">Reference proteome</keyword>
<dbReference type="AlphaFoldDB" id="A0A376B6Y8"/>
<feature type="transmembrane region" description="Helical" evidence="12">
    <location>
        <begin position="229"/>
        <end position="248"/>
    </location>
</feature>
<comment type="catalytic activity">
    <reaction evidence="11">
        <text>a very-long-chain acyl-CoA + malonyl-CoA + H(+) = a very-long-chain 3-oxoacyl-CoA + CO2 + CoA</text>
        <dbReference type="Rhea" id="RHEA:32727"/>
        <dbReference type="ChEBI" id="CHEBI:15378"/>
        <dbReference type="ChEBI" id="CHEBI:16526"/>
        <dbReference type="ChEBI" id="CHEBI:57287"/>
        <dbReference type="ChEBI" id="CHEBI:57384"/>
        <dbReference type="ChEBI" id="CHEBI:90725"/>
        <dbReference type="ChEBI" id="CHEBI:90736"/>
        <dbReference type="EC" id="2.3.1.199"/>
    </reaction>
</comment>
<proteinExistence type="inferred from homology"/>
<gene>
    <name evidence="14" type="ORF">SCODWIG_02173</name>
</gene>
<keyword evidence="5 12" id="KW-0812">Transmembrane</keyword>
<evidence type="ECO:0000313" key="15">
    <source>
        <dbReference type="Proteomes" id="UP000262825"/>
    </source>
</evidence>
<dbReference type="Pfam" id="PF01151">
    <property type="entry name" value="ELO"/>
    <property type="match status" value="1"/>
</dbReference>
<evidence type="ECO:0000256" key="11">
    <source>
        <dbReference type="ARBA" id="ARBA00047375"/>
    </source>
</evidence>
<keyword evidence="9 12" id="KW-0472">Membrane</keyword>
<keyword evidence="6 12" id="KW-0276">Fatty acid metabolism</keyword>